<feature type="transmembrane region" description="Helical" evidence="2">
    <location>
        <begin position="95"/>
        <end position="118"/>
    </location>
</feature>
<proteinExistence type="predicted"/>
<feature type="region of interest" description="Disordered" evidence="1">
    <location>
        <begin position="1"/>
        <end position="85"/>
    </location>
</feature>
<evidence type="ECO:0000259" key="3">
    <source>
        <dbReference type="PROSITE" id="PS50213"/>
    </source>
</evidence>
<evidence type="ECO:0000313" key="5">
    <source>
        <dbReference type="Proteomes" id="UP001602013"/>
    </source>
</evidence>
<dbReference type="SUPFAM" id="SSF47781">
    <property type="entry name" value="RuvA domain 2-like"/>
    <property type="match status" value="1"/>
</dbReference>
<feature type="domain" description="FAS1" evidence="3">
    <location>
        <begin position="252"/>
        <end position="296"/>
    </location>
</feature>
<dbReference type="PROSITE" id="PS50213">
    <property type="entry name" value="FAS1"/>
    <property type="match status" value="1"/>
</dbReference>
<protein>
    <submittedName>
        <fullName evidence="4">Helix-hairpin-helix domain-containing protein</fullName>
    </submittedName>
</protein>
<accession>A0ABW6SSX6</accession>
<keyword evidence="2" id="KW-0812">Transmembrane</keyword>
<comment type="caution">
    <text evidence="4">The sequence shown here is derived from an EMBL/GenBank/DDBJ whole genome shotgun (WGS) entry which is preliminary data.</text>
</comment>
<keyword evidence="2" id="KW-1133">Transmembrane helix</keyword>
<name>A0ABW6SSX6_9ACTN</name>
<dbReference type="InterPro" id="IPR000782">
    <property type="entry name" value="FAS1_domain"/>
</dbReference>
<keyword evidence="2" id="KW-0472">Membrane</keyword>
<gene>
    <name evidence="4" type="ORF">ACFYXI_16835</name>
</gene>
<dbReference type="InterPro" id="IPR010994">
    <property type="entry name" value="RuvA_2-like"/>
</dbReference>
<reference evidence="4 5" key="1">
    <citation type="submission" date="2024-10" db="EMBL/GenBank/DDBJ databases">
        <title>The Natural Products Discovery Center: Release of the First 8490 Sequenced Strains for Exploring Actinobacteria Biosynthetic Diversity.</title>
        <authorList>
            <person name="Kalkreuter E."/>
            <person name="Kautsar S.A."/>
            <person name="Yang D."/>
            <person name="Bader C.D."/>
            <person name="Teijaro C.N."/>
            <person name="Fluegel L."/>
            <person name="Davis C.M."/>
            <person name="Simpson J.R."/>
            <person name="Lauterbach L."/>
            <person name="Steele A.D."/>
            <person name="Gui C."/>
            <person name="Meng S."/>
            <person name="Li G."/>
            <person name="Viehrig K."/>
            <person name="Ye F."/>
            <person name="Su P."/>
            <person name="Kiefer A.F."/>
            <person name="Nichols A."/>
            <person name="Cepeda A.J."/>
            <person name="Yan W."/>
            <person name="Fan B."/>
            <person name="Jiang Y."/>
            <person name="Adhikari A."/>
            <person name="Zheng C.-J."/>
            <person name="Schuster L."/>
            <person name="Cowan T.M."/>
            <person name="Smanski M.J."/>
            <person name="Chevrette M.G."/>
            <person name="De Carvalho L.P.S."/>
            <person name="Shen B."/>
        </authorList>
    </citation>
    <scope>NUCLEOTIDE SEQUENCE [LARGE SCALE GENOMIC DNA]</scope>
    <source>
        <strain evidence="4 5">NPDC002173</strain>
    </source>
</reference>
<evidence type="ECO:0000313" key="4">
    <source>
        <dbReference type="EMBL" id="MFF3667262.1"/>
    </source>
</evidence>
<sequence length="296" mass="31598">MRQRPYAPGPQSQAAPHGPAPDAQLPGGEVDQAPTAPVRRPVVQPPQGHAPATPAAPPRHPAYSRGPHGPMPYRPVPGMPPPMPRPPGGRTFLSVLWSLVPLGTMGLLTPVSFLYAALKLRTQTAWAALALYMVGTVTMVASGPSGPLGEALFVASVLLNTLGGTAHAFAIRRRVFPRPDPVAYGNDQAIQFAQHRRELRQEARELAEQDPGLAMELRIGRPDLPRRYDDGGLVDVNHAPTAVIATLPGMTPELVKQILEARQTVGTFSSALEVCVTANLPADLTSTLTEYTVYLP</sequence>
<feature type="transmembrane region" description="Helical" evidence="2">
    <location>
        <begin position="125"/>
        <end position="145"/>
    </location>
</feature>
<dbReference type="EMBL" id="JBIASD010000010">
    <property type="protein sequence ID" value="MFF3667262.1"/>
    <property type="molecule type" value="Genomic_DNA"/>
</dbReference>
<feature type="transmembrane region" description="Helical" evidence="2">
    <location>
        <begin position="151"/>
        <end position="171"/>
    </location>
</feature>
<dbReference type="RefSeq" id="WP_387412169.1">
    <property type="nucleotide sequence ID" value="NZ_JBIASD010000010.1"/>
</dbReference>
<evidence type="ECO:0000256" key="1">
    <source>
        <dbReference type="SAM" id="MobiDB-lite"/>
    </source>
</evidence>
<keyword evidence="5" id="KW-1185">Reference proteome</keyword>
<organism evidence="4 5">
    <name type="scientific">Microtetraspora malaysiensis</name>
    <dbReference type="NCBI Taxonomy" id="161358"/>
    <lineage>
        <taxon>Bacteria</taxon>
        <taxon>Bacillati</taxon>
        <taxon>Actinomycetota</taxon>
        <taxon>Actinomycetes</taxon>
        <taxon>Streptosporangiales</taxon>
        <taxon>Streptosporangiaceae</taxon>
        <taxon>Microtetraspora</taxon>
    </lineage>
</organism>
<evidence type="ECO:0000256" key="2">
    <source>
        <dbReference type="SAM" id="Phobius"/>
    </source>
</evidence>
<feature type="compositionally biased region" description="Pro residues" evidence="1">
    <location>
        <begin position="69"/>
        <end position="85"/>
    </location>
</feature>
<dbReference type="Proteomes" id="UP001602013">
    <property type="component" value="Unassembled WGS sequence"/>
</dbReference>
<feature type="compositionally biased region" description="Low complexity" evidence="1">
    <location>
        <begin position="32"/>
        <end position="53"/>
    </location>
</feature>